<sequence length="127" mass="14059">MDSARDAIIDNVCSLISCRAPIWPQGAGDETGVSDTIAHLGIRNVTRSQSKSSSDVLVAEITDLIRRYEPRLSQVEIDVQESSESHNQLRFRISAVMETRQGDEAIVLDSFLDLSSNKLDVRKSNLV</sequence>
<reference evidence="2 3" key="1">
    <citation type="submission" date="2012-12" db="EMBL/GenBank/DDBJ databases">
        <title>Genome Assembly of Photobacterium sp. AK15.</title>
        <authorList>
            <person name="Khatri I."/>
            <person name="Vaidya B."/>
            <person name="Srinivas T.N.R."/>
            <person name="Subramanian S."/>
            <person name="Pinnaka A."/>
        </authorList>
    </citation>
    <scope>NUCLEOTIDE SEQUENCE [LARGE SCALE GENOMIC DNA]</scope>
    <source>
        <strain evidence="2 3">AK15</strain>
    </source>
</reference>
<evidence type="ECO:0000313" key="3">
    <source>
        <dbReference type="Proteomes" id="UP000011134"/>
    </source>
</evidence>
<dbReference type="SUPFAM" id="SSF160719">
    <property type="entry name" value="gpW/gp25-like"/>
    <property type="match status" value="1"/>
</dbReference>
<evidence type="ECO:0000259" key="1">
    <source>
        <dbReference type="Pfam" id="PF04965"/>
    </source>
</evidence>
<dbReference type="AlphaFoldDB" id="L8JEJ6"/>
<comment type="caution">
    <text evidence="2">The sequence shown here is derived from an EMBL/GenBank/DDBJ whole genome shotgun (WGS) entry which is preliminary data.</text>
</comment>
<dbReference type="EMBL" id="AMZO01000003">
    <property type="protein sequence ID" value="ELR67266.1"/>
    <property type="molecule type" value="Genomic_DNA"/>
</dbReference>
<dbReference type="InterPro" id="IPR017737">
    <property type="entry name" value="TssE1-like"/>
</dbReference>
<feature type="domain" description="IraD/Gp25-like" evidence="1">
    <location>
        <begin position="46"/>
        <end position="100"/>
    </location>
</feature>
<protein>
    <recommendedName>
        <fullName evidence="1">IraD/Gp25-like domain-containing protein</fullName>
    </recommendedName>
</protein>
<dbReference type="Gene3D" id="3.10.450.40">
    <property type="match status" value="1"/>
</dbReference>
<dbReference type="NCBIfam" id="TIGR03357">
    <property type="entry name" value="VI_zyme"/>
    <property type="match status" value="1"/>
</dbReference>
<dbReference type="Proteomes" id="UP000011134">
    <property type="component" value="Unassembled WGS sequence"/>
</dbReference>
<accession>L8JEJ6</accession>
<keyword evidence="3" id="KW-1185">Reference proteome</keyword>
<name>L8JEJ6_9GAMM</name>
<dbReference type="PATRIC" id="fig|1056511.3.peg.837"/>
<proteinExistence type="predicted"/>
<organism evidence="2 3">
    <name type="scientific">Photobacterium marinum</name>
    <dbReference type="NCBI Taxonomy" id="1056511"/>
    <lineage>
        <taxon>Bacteria</taxon>
        <taxon>Pseudomonadati</taxon>
        <taxon>Pseudomonadota</taxon>
        <taxon>Gammaproteobacteria</taxon>
        <taxon>Vibrionales</taxon>
        <taxon>Vibrionaceae</taxon>
        <taxon>Photobacterium</taxon>
    </lineage>
</organism>
<gene>
    <name evidence="2" type="ORF">C942_02775</name>
</gene>
<dbReference type="InterPro" id="IPR007048">
    <property type="entry name" value="IraD/Gp25-like"/>
</dbReference>
<evidence type="ECO:0000313" key="2">
    <source>
        <dbReference type="EMBL" id="ELR67266.1"/>
    </source>
</evidence>
<dbReference type="Pfam" id="PF04965">
    <property type="entry name" value="GPW_gp25"/>
    <property type="match status" value="1"/>
</dbReference>